<evidence type="ECO:0000256" key="1">
    <source>
        <dbReference type="SAM" id="MobiDB-lite"/>
    </source>
</evidence>
<keyword evidence="2" id="KW-0472">Membrane</keyword>
<feature type="transmembrane region" description="Helical" evidence="2">
    <location>
        <begin position="183"/>
        <end position="204"/>
    </location>
</feature>
<dbReference type="OrthoDB" id="8017424at2"/>
<dbReference type="AlphaFoldDB" id="A0A220UG16"/>
<keyword evidence="2" id="KW-1133">Transmembrane helix</keyword>
<organism evidence="3 4">
    <name type="scientific">Brachybacterium avium</name>
    <dbReference type="NCBI Taxonomy" id="2017485"/>
    <lineage>
        <taxon>Bacteria</taxon>
        <taxon>Bacillati</taxon>
        <taxon>Actinomycetota</taxon>
        <taxon>Actinomycetes</taxon>
        <taxon>Micrococcales</taxon>
        <taxon>Dermabacteraceae</taxon>
        <taxon>Brachybacterium</taxon>
    </lineage>
</organism>
<feature type="transmembrane region" description="Helical" evidence="2">
    <location>
        <begin position="43"/>
        <end position="65"/>
    </location>
</feature>
<reference evidence="4" key="1">
    <citation type="submission" date="2017-07" db="EMBL/GenBank/DDBJ databases">
        <title>Brachybacterium sp. VR2415.</title>
        <authorList>
            <person name="Tak E.J."/>
            <person name="Bae J.-W."/>
        </authorList>
    </citation>
    <scope>NUCLEOTIDE SEQUENCE [LARGE SCALE GENOMIC DNA]</scope>
    <source>
        <strain evidence="4">VR2415</strain>
    </source>
</reference>
<keyword evidence="4" id="KW-1185">Reference proteome</keyword>
<dbReference type="KEGG" id="brv:CFK39_04040"/>
<proteinExistence type="predicted"/>
<dbReference type="EMBL" id="CP022316">
    <property type="protein sequence ID" value="ASK67045.1"/>
    <property type="molecule type" value="Genomic_DNA"/>
</dbReference>
<feature type="transmembrane region" description="Helical" evidence="2">
    <location>
        <begin position="151"/>
        <end position="171"/>
    </location>
</feature>
<dbReference type="Pfam" id="PF09819">
    <property type="entry name" value="ABC_cobalt"/>
    <property type="match status" value="1"/>
</dbReference>
<dbReference type="InterPro" id="IPR017195">
    <property type="entry name" value="ABC_thiamin-permease_prd"/>
</dbReference>
<evidence type="ECO:0000256" key="2">
    <source>
        <dbReference type="SAM" id="Phobius"/>
    </source>
</evidence>
<sequence>MPASDDASAPTTAPAAAPGGPPPPASPDPDPTPARSRLGLREIVLVVVLGVLFGFLYWVFVQAWSWLAIAMGPAGDVAQHVIFGSWLLVAPIAIAIIRRPGVGILAEMLAGTIEVVFLGSPVGPLLVLSAALQGLGSELPFALTRYRRFGWGVFAASGALGAGLVFFWSAYRMGWYGQDLLTLRLGMQVLSGLVLGGLLARVIVRALERTGVLTNFAIGASAQADEIPQRRVR</sequence>
<feature type="region of interest" description="Disordered" evidence="1">
    <location>
        <begin position="1"/>
        <end position="33"/>
    </location>
</feature>
<feature type="transmembrane region" description="Helical" evidence="2">
    <location>
        <begin position="77"/>
        <end position="97"/>
    </location>
</feature>
<feature type="compositionally biased region" description="Low complexity" evidence="1">
    <location>
        <begin position="1"/>
        <end position="18"/>
    </location>
</feature>
<feature type="compositionally biased region" description="Pro residues" evidence="1">
    <location>
        <begin position="19"/>
        <end position="32"/>
    </location>
</feature>
<name>A0A220UG16_9MICO</name>
<gene>
    <name evidence="3" type="ORF">CFK39_04040</name>
</gene>
<evidence type="ECO:0000313" key="3">
    <source>
        <dbReference type="EMBL" id="ASK67045.1"/>
    </source>
</evidence>
<dbReference type="PIRSF" id="PIRSF037394">
    <property type="entry name" value="ABC_thiamine-permease_YkoE_prd"/>
    <property type="match status" value="1"/>
</dbReference>
<evidence type="ECO:0000313" key="4">
    <source>
        <dbReference type="Proteomes" id="UP000198398"/>
    </source>
</evidence>
<protein>
    <submittedName>
        <fullName evidence="3">Thiamine ABC transporter permease</fullName>
    </submittedName>
</protein>
<dbReference type="Proteomes" id="UP000198398">
    <property type="component" value="Chromosome"/>
</dbReference>
<keyword evidence="2" id="KW-0812">Transmembrane</keyword>
<accession>A0A220UG16</accession>